<feature type="region of interest" description="Disordered" evidence="1">
    <location>
        <begin position="55"/>
        <end position="83"/>
    </location>
</feature>
<evidence type="ECO:0000313" key="3">
    <source>
        <dbReference type="Proteomes" id="UP001282474"/>
    </source>
</evidence>
<sequence length="83" mass="9375">MTANRLAFRAFHESPAAYHLERVTNWVCVDCLADAALDVANGVVRERMQERARERAEQVKGLRPGEWIDPDPEGNSWPVGGER</sequence>
<protein>
    <submittedName>
        <fullName evidence="2">Uncharacterized protein</fullName>
    </submittedName>
</protein>
<name>A0ABU4N286_9ACTN</name>
<evidence type="ECO:0000313" key="2">
    <source>
        <dbReference type="EMBL" id="MDX3042613.1"/>
    </source>
</evidence>
<dbReference type="EMBL" id="JARAWJ010000039">
    <property type="protein sequence ID" value="MDX3042613.1"/>
    <property type="molecule type" value="Genomic_DNA"/>
</dbReference>
<reference evidence="2 3" key="1">
    <citation type="journal article" date="2023" name="Microb. Genom.">
        <title>Mesoterricola silvestris gen. nov., sp. nov., Mesoterricola sediminis sp. nov., Geothrix oryzae sp. nov., Geothrix edaphica sp. nov., Geothrix rubra sp. nov., and Geothrix limicola sp. nov., six novel members of Acidobacteriota isolated from soils.</title>
        <authorList>
            <person name="Weisberg A.J."/>
            <person name="Pearce E."/>
            <person name="Kramer C.G."/>
            <person name="Chang J.H."/>
            <person name="Clarke C.R."/>
        </authorList>
    </citation>
    <scope>NUCLEOTIDE SEQUENCE [LARGE SCALE GENOMIC DNA]</scope>
    <source>
        <strain evidence="2 3">NE20-4-1</strain>
    </source>
</reference>
<dbReference type="Proteomes" id="UP001282474">
    <property type="component" value="Unassembled WGS sequence"/>
</dbReference>
<organism evidence="2 3">
    <name type="scientific">Streptomyces caniscabiei</name>
    <dbReference type="NCBI Taxonomy" id="2746961"/>
    <lineage>
        <taxon>Bacteria</taxon>
        <taxon>Bacillati</taxon>
        <taxon>Actinomycetota</taxon>
        <taxon>Actinomycetes</taxon>
        <taxon>Kitasatosporales</taxon>
        <taxon>Streptomycetaceae</taxon>
        <taxon>Streptomyces</taxon>
    </lineage>
</organism>
<evidence type="ECO:0000256" key="1">
    <source>
        <dbReference type="SAM" id="MobiDB-lite"/>
    </source>
</evidence>
<comment type="caution">
    <text evidence="2">The sequence shown here is derived from an EMBL/GenBank/DDBJ whole genome shotgun (WGS) entry which is preliminary data.</text>
</comment>
<gene>
    <name evidence="2" type="ORF">PV383_36330</name>
</gene>
<accession>A0ABU4N286</accession>
<proteinExistence type="predicted"/>
<dbReference type="RefSeq" id="WP_193382914.1">
    <property type="nucleotide sequence ID" value="NZ_JABXWI010000031.1"/>
</dbReference>
<keyword evidence="3" id="KW-1185">Reference proteome</keyword>